<proteinExistence type="predicted"/>
<reference evidence="1" key="1">
    <citation type="journal article" date="2010" name="Microbiol. Resour. Announc.">
        <title>Comparative genomics of the bacterial genus Listeria: Genome evolution is characterized by limited gene acquisition and limited gene loss.</title>
        <authorList>
            <person name="den Bakker H.C."/>
            <person name="Cummings C.A."/>
            <person name="Ferreira V."/>
            <person name="Vatta P."/>
            <person name="Orsi R.H."/>
            <person name="Degoricija L."/>
            <person name="Barker M."/>
            <person name="Petrauskene O."/>
            <person name="Furtado M.R."/>
            <person name="Wiedmann M."/>
        </authorList>
    </citation>
    <scope>NUCLEOTIDE SEQUENCE [LARGE SCALE GENOMIC DNA]</scope>
    <source>
        <strain evidence="1">FSL N1-067</strain>
    </source>
</reference>
<organism evidence="1">
    <name type="scientific">Listeria seeligeri FSL N1-067</name>
    <dbReference type="NCBI Taxonomy" id="702453"/>
    <lineage>
        <taxon>Bacteria</taxon>
        <taxon>Bacillati</taxon>
        <taxon>Bacillota</taxon>
        <taxon>Bacilli</taxon>
        <taxon>Bacillales</taxon>
        <taxon>Listeriaceae</taxon>
        <taxon>Listeria</taxon>
    </lineage>
</organism>
<dbReference type="Pfam" id="PF15586">
    <property type="entry name" value="Imm8"/>
    <property type="match status" value="1"/>
</dbReference>
<comment type="caution">
    <text evidence="1">The sequence shown here is derived from an EMBL/GenBank/DDBJ whole genome shotgun (WGS) entry which is preliminary data.</text>
</comment>
<dbReference type="HOGENOM" id="CLU_2081940_0_0_9"/>
<dbReference type="AlphaFoldDB" id="E3ZPB9"/>
<sequence length="117" mass="14132">MERRNMKRLEVKDYYSADIADLEDFSPDDVNNFYFHLEFNINEVSDERSSIFSVVVATPYSLNQRKINVKTSKTKFLVVNQFDWNEIKNKIERITEDCQCDYSNIEVLLDYFNWEYE</sequence>
<dbReference type="PATRIC" id="fig|702453.3.peg.1048"/>
<dbReference type="EMBL" id="ADXJ01000530">
    <property type="protein sequence ID" value="EFS00529.1"/>
    <property type="molecule type" value="Genomic_DNA"/>
</dbReference>
<gene>
    <name evidence="1" type="ORF">NT03LS_1299</name>
</gene>
<accession>E3ZPB9</accession>
<dbReference type="InterPro" id="IPR028964">
    <property type="entry name" value="Imm8"/>
</dbReference>
<evidence type="ECO:0000313" key="1">
    <source>
        <dbReference type="EMBL" id="EFS00529.1"/>
    </source>
</evidence>
<protein>
    <submittedName>
        <fullName evidence="1">Uncharacterized protein</fullName>
    </submittedName>
</protein>
<name>E3ZPB9_LISSE</name>
<dbReference type="Proteomes" id="UP000004302">
    <property type="component" value="Chromosome"/>
</dbReference>